<dbReference type="eggNOG" id="COG4584">
    <property type="taxonomic scope" value="Bacteria"/>
</dbReference>
<dbReference type="Proteomes" id="UP000009071">
    <property type="component" value="Chromosome"/>
</dbReference>
<dbReference type="KEGG" id="dma:DMR_36610"/>
<evidence type="ECO:0000313" key="2">
    <source>
        <dbReference type="Proteomes" id="UP000009071"/>
    </source>
</evidence>
<sequence>MSADAVLSSFVSDRASTSSVITFQDDVRDWGKQGVAGCTIHQVLIRKHGSTGAYSSVRRFIAKMIKEVTPGATVMLDFAPDPCHLFKKQDPKLA</sequence>
<proteinExistence type="predicted"/>
<organism evidence="1 2">
    <name type="scientific">Solidesulfovibrio magneticus (strain ATCC 700980 / DSM 13731 / RS-1)</name>
    <name type="common">Desulfovibrio magneticus</name>
    <dbReference type="NCBI Taxonomy" id="573370"/>
    <lineage>
        <taxon>Bacteria</taxon>
        <taxon>Pseudomonadati</taxon>
        <taxon>Thermodesulfobacteriota</taxon>
        <taxon>Desulfovibrionia</taxon>
        <taxon>Desulfovibrionales</taxon>
        <taxon>Desulfovibrionaceae</taxon>
        <taxon>Solidesulfovibrio</taxon>
    </lineage>
</organism>
<evidence type="ECO:0000313" key="1">
    <source>
        <dbReference type="EMBL" id="BAH77152.1"/>
    </source>
</evidence>
<name>C4XM24_SOLM1</name>
<gene>
    <name evidence="1" type="ordered locus">DMR_36610</name>
</gene>
<dbReference type="EMBL" id="AP010904">
    <property type="protein sequence ID" value="BAH77152.1"/>
    <property type="molecule type" value="Genomic_DNA"/>
</dbReference>
<dbReference type="AlphaFoldDB" id="C4XM24"/>
<accession>C4XM24</accession>
<dbReference type="HOGENOM" id="CLU_2381481_0_0_7"/>
<dbReference type="STRING" id="573370.DMR_36610"/>
<keyword evidence="2" id="KW-1185">Reference proteome</keyword>
<protein>
    <submittedName>
        <fullName evidence="1">Uncharacterized protein</fullName>
    </submittedName>
</protein>
<reference evidence="1 2" key="1">
    <citation type="journal article" date="2009" name="Genome Res.">
        <title>Whole genome sequence of Desulfovibrio magneticus strain RS-1 revealed common gene clusters in magnetotactic bacteria.</title>
        <authorList>
            <person name="Nakazawa H."/>
            <person name="Arakaki A."/>
            <person name="Narita-Yamada S."/>
            <person name="Yashiro I."/>
            <person name="Jinno K."/>
            <person name="Aoki N."/>
            <person name="Tsuruyama A."/>
            <person name="Okamura Y."/>
            <person name="Tanikawa S."/>
            <person name="Fujita N."/>
            <person name="Takeyama H."/>
            <person name="Matsunaga T."/>
        </authorList>
    </citation>
    <scope>NUCLEOTIDE SEQUENCE [LARGE SCALE GENOMIC DNA]</scope>
    <source>
        <strain evidence="2">ATCC 700980 / DSM 13731 / RS-1</strain>
    </source>
</reference>